<accession>A0A853EVY7</accession>
<dbReference type="AlphaFoldDB" id="A0A853EVY7"/>
<keyword evidence="2" id="KW-1185">Reference proteome</keyword>
<dbReference type="Proteomes" id="UP000561011">
    <property type="component" value="Unassembled WGS sequence"/>
</dbReference>
<sequence>MIADDKGAVPRGYRFADHVPYDTPDDLSELQGPTSGIVRVGPHIDTSQDPTYHLADASDLIALYSAVVRAGSADDHRRLLDRATLERLWPDLVLPHRCRETWTAHFPRLRTLGLRALSI</sequence>
<protein>
    <submittedName>
        <fullName evidence="1">Uncharacterized protein</fullName>
    </submittedName>
</protein>
<comment type="caution">
    <text evidence="1">The sequence shown here is derived from an EMBL/GenBank/DDBJ whole genome shotgun (WGS) entry which is preliminary data.</text>
</comment>
<reference evidence="1 2" key="1">
    <citation type="submission" date="2020-07" db="EMBL/GenBank/DDBJ databases">
        <title>MOT database genomes.</title>
        <authorList>
            <person name="Joseph S."/>
            <person name="Aduse-Opoku J."/>
            <person name="Hashim A."/>
            <person name="Wade W."/>
            <person name="Curtis M."/>
        </authorList>
    </citation>
    <scope>NUCLEOTIDE SEQUENCE [LARGE SCALE GENOMIC DNA]</scope>
    <source>
        <strain evidence="1 2">DSM 100099</strain>
    </source>
</reference>
<proteinExistence type="predicted"/>
<dbReference type="RefSeq" id="WP_179913972.1">
    <property type="nucleotide sequence ID" value="NZ_JACBYE010000039.1"/>
</dbReference>
<dbReference type="EMBL" id="JACBYE010000039">
    <property type="protein sequence ID" value="NYS94621.1"/>
    <property type="molecule type" value="Genomic_DNA"/>
</dbReference>
<evidence type="ECO:0000313" key="2">
    <source>
        <dbReference type="Proteomes" id="UP000561011"/>
    </source>
</evidence>
<gene>
    <name evidence="1" type="ORF">HZZ10_13960</name>
</gene>
<name>A0A853EVY7_9MICO</name>
<evidence type="ECO:0000313" key="1">
    <source>
        <dbReference type="EMBL" id="NYS94621.1"/>
    </source>
</evidence>
<organism evidence="1 2">
    <name type="scientific">Sanguibacter inulinus</name>
    <dbReference type="NCBI Taxonomy" id="60922"/>
    <lineage>
        <taxon>Bacteria</taxon>
        <taxon>Bacillati</taxon>
        <taxon>Actinomycetota</taxon>
        <taxon>Actinomycetes</taxon>
        <taxon>Micrococcales</taxon>
        <taxon>Sanguibacteraceae</taxon>
        <taxon>Sanguibacter</taxon>
    </lineage>
</organism>